<feature type="signal peptide" evidence="1">
    <location>
        <begin position="1"/>
        <end position="22"/>
    </location>
</feature>
<reference evidence="4" key="1">
    <citation type="submission" date="2016-10" db="EMBL/GenBank/DDBJ databases">
        <authorList>
            <person name="Varghese N."/>
            <person name="Submissions S."/>
        </authorList>
    </citation>
    <scope>NUCLEOTIDE SEQUENCE [LARGE SCALE GENOMIC DNA]</scope>
    <source>
        <strain evidence="4">UNC267MFSha1.1M11</strain>
    </source>
</reference>
<feature type="domain" description="VOC" evidence="2">
    <location>
        <begin position="161"/>
        <end position="289"/>
    </location>
</feature>
<organism evidence="3 4">
    <name type="scientific">Mycolicibacterium fluoranthenivorans</name>
    <dbReference type="NCBI Taxonomy" id="258505"/>
    <lineage>
        <taxon>Bacteria</taxon>
        <taxon>Bacillati</taxon>
        <taxon>Actinomycetota</taxon>
        <taxon>Actinomycetes</taxon>
        <taxon>Mycobacteriales</taxon>
        <taxon>Mycobacteriaceae</taxon>
        <taxon>Mycolicibacterium</taxon>
    </lineage>
</organism>
<evidence type="ECO:0000259" key="2">
    <source>
        <dbReference type="PROSITE" id="PS51819"/>
    </source>
</evidence>
<dbReference type="Proteomes" id="UP000199707">
    <property type="component" value="Unassembled WGS sequence"/>
</dbReference>
<dbReference type="Gene3D" id="3.10.180.10">
    <property type="entry name" value="2,3-Dihydroxybiphenyl 1,2-Dioxygenase, domain 1"/>
    <property type="match status" value="1"/>
</dbReference>
<dbReference type="AlphaFoldDB" id="A0A1G4WNJ3"/>
<evidence type="ECO:0000256" key="1">
    <source>
        <dbReference type="SAM" id="SignalP"/>
    </source>
</evidence>
<dbReference type="RefSeq" id="WP_090360293.1">
    <property type="nucleotide sequence ID" value="NZ_FMUB01000008.1"/>
</dbReference>
<name>A0A1G4WNJ3_9MYCO</name>
<gene>
    <name evidence="3" type="ORF">SAMN02799620_04110</name>
</gene>
<proteinExistence type="predicted"/>
<sequence length="289" mass="29938">MRALAVVAVALTLAFGVAPSAAAVPTDAVGPQYDSVHVYVDPADFDTFVHSWVSTFGGTTSAAATTHVTPTPSTTRSQLILSPVGTLSVFGFTTPVPYPFGTERGGWLMADLDAGLAHAQAAGATTVVAPFDDPIGRDAIIQFPGGVRTQLYWHTTAPSYPALHAVPDNRIYLSPGDVEPFLRSYGEFTGATVDSDEPAADGGLLGAPGTTFRQIHLSGPFGNTMVSVTDGHLRYPFGHELAGYAVDDVEATLVKAKSAGAQVLSPPAGAAQSAVLRFPGGYLAEVHTI</sequence>
<evidence type="ECO:0000313" key="4">
    <source>
        <dbReference type="Proteomes" id="UP000199707"/>
    </source>
</evidence>
<dbReference type="EMBL" id="FMUB01000008">
    <property type="protein sequence ID" value="SCX26353.1"/>
    <property type="molecule type" value="Genomic_DNA"/>
</dbReference>
<keyword evidence="1" id="KW-0732">Signal</keyword>
<dbReference type="SUPFAM" id="SSF54593">
    <property type="entry name" value="Glyoxalase/Bleomycin resistance protein/Dihydroxybiphenyl dioxygenase"/>
    <property type="match status" value="2"/>
</dbReference>
<dbReference type="STRING" id="1502745.SAMN02799620_04110"/>
<accession>A0A1G4WNJ3</accession>
<dbReference type="InterPro" id="IPR037523">
    <property type="entry name" value="VOC_core"/>
</dbReference>
<protein>
    <recommendedName>
        <fullName evidence="2">VOC domain-containing protein</fullName>
    </recommendedName>
</protein>
<dbReference type="PROSITE" id="PS51819">
    <property type="entry name" value="VOC"/>
    <property type="match status" value="1"/>
</dbReference>
<feature type="chain" id="PRO_5038807596" description="VOC domain-containing protein" evidence="1">
    <location>
        <begin position="23"/>
        <end position="289"/>
    </location>
</feature>
<evidence type="ECO:0000313" key="3">
    <source>
        <dbReference type="EMBL" id="SCX26353.1"/>
    </source>
</evidence>
<dbReference type="InterPro" id="IPR029068">
    <property type="entry name" value="Glyas_Bleomycin-R_OHBP_Dase"/>
</dbReference>